<accession>A0A5A7SGV5</accession>
<name>A0A5A7SGV5_9NOCA</name>
<evidence type="ECO:0000256" key="1">
    <source>
        <dbReference type="ARBA" id="ARBA00005189"/>
    </source>
</evidence>
<dbReference type="GO" id="GO:0003841">
    <property type="term" value="F:1-acylglycerol-3-phosphate O-acyltransferase activity"/>
    <property type="evidence" value="ECO:0007669"/>
    <property type="project" value="TreeGrafter"/>
</dbReference>
<proteinExistence type="predicted"/>
<sequence length="295" mass="31608">MPSSPCGTGCIDTDADTVSNTEFAMRLATVVALMATFPVANTVAKRGWRNAVQRRYARALLGCCGVELRIVDNRGTDTPGITFAEPGDGVLVVCGHVGWTDILVLAAVQPVSFVARADLIDWPILGSLARRMRVIPIDRANLRKLPAVVAQIADRISAGERIAAFPEGTTWCGRAYGNLRPALFQAAIDTDTAVQPVRLQYIGADGALSTTPAFVGDETMAQSLLRMLWSTGTTAEVVLAPVEQPGTDRRDLAARCERAVRGHVHLDFAEHGVLEPGQRNTVRQPAEPVPESCIA</sequence>
<dbReference type="CDD" id="cd07989">
    <property type="entry name" value="LPLAT_AGPAT-like"/>
    <property type="match status" value="1"/>
</dbReference>
<dbReference type="SMART" id="SM00563">
    <property type="entry name" value="PlsC"/>
    <property type="match status" value="1"/>
</dbReference>
<comment type="caution">
    <text evidence="7">The sequence shown here is derived from an EMBL/GenBank/DDBJ whole genome shotgun (WGS) entry which is preliminary data.</text>
</comment>
<evidence type="ECO:0000313" key="8">
    <source>
        <dbReference type="Proteomes" id="UP000322244"/>
    </source>
</evidence>
<keyword evidence="5 7" id="KW-0012">Acyltransferase</keyword>
<keyword evidence="8" id="KW-1185">Reference proteome</keyword>
<comment type="pathway">
    <text evidence="1">Lipid metabolism.</text>
</comment>
<organism evidence="7 8">
    <name type="scientific">Antrihabitans cavernicola</name>
    <dbReference type="NCBI Taxonomy" id="2495913"/>
    <lineage>
        <taxon>Bacteria</taxon>
        <taxon>Bacillati</taxon>
        <taxon>Actinomycetota</taxon>
        <taxon>Actinomycetes</taxon>
        <taxon>Mycobacteriales</taxon>
        <taxon>Nocardiaceae</taxon>
        <taxon>Antrihabitans</taxon>
    </lineage>
</organism>
<dbReference type="EMBL" id="VLNY01000002">
    <property type="protein sequence ID" value="KAA0024382.1"/>
    <property type="molecule type" value="Genomic_DNA"/>
</dbReference>
<evidence type="ECO:0000256" key="4">
    <source>
        <dbReference type="ARBA" id="ARBA00023098"/>
    </source>
</evidence>
<dbReference type="OrthoDB" id="5184723at2"/>
<dbReference type="GO" id="GO:0006654">
    <property type="term" value="P:phosphatidic acid biosynthetic process"/>
    <property type="evidence" value="ECO:0007669"/>
    <property type="project" value="TreeGrafter"/>
</dbReference>
<keyword evidence="4" id="KW-0443">Lipid metabolism</keyword>
<dbReference type="SUPFAM" id="SSF69593">
    <property type="entry name" value="Glycerol-3-phosphate (1)-acyltransferase"/>
    <property type="match status" value="1"/>
</dbReference>
<dbReference type="PANTHER" id="PTHR10434">
    <property type="entry name" value="1-ACYL-SN-GLYCEROL-3-PHOSPHATE ACYLTRANSFERASE"/>
    <property type="match status" value="1"/>
</dbReference>
<dbReference type="Pfam" id="PF01553">
    <property type="entry name" value="Acyltransferase"/>
    <property type="match status" value="1"/>
</dbReference>
<evidence type="ECO:0000256" key="5">
    <source>
        <dbReference type="ARBA" id="ARBA00023315"/>
    </source>
</evidence>
<evidence type="ECO:0000259" key="6">
    <source>
        <dbReference type="SMART" id="SM00563"/>
    </source>
</evidence>
<dbReference type="Proteomes" id="UP000322244">
    <property type="component" value="Unassembled WGS sequence"/>
</dbReference>
<feature type="domain" description="Phospholipid/glycerol acyltransferase" evidence="6">
    <location>
        <begin position="90"/>
        <end position="202"/>
    </location>
</feature>
<keyword evidence="2" id="KW-0444">Lipid biosynthesis</keyword>
<evidence type="ECO:0000256" key="3">
    <source>
        <dbReference type="ARBA" id="ARBA00022679"/>
    </source>
</evidence>
<evidence type="ECO:0000313" key="7">
    <source>
        <dbReference type="EMBL" id="KAA0024382.1"/>
    </source>
</evidence>
<dbReference type="AlphaFoldDB" id="A0A5A7SGV5"/>
<keyword evidence="3 7" id="KW-0808">Transferase</keyword>
<gene>
    <name evidence="7" type="ORF">FOY51_06520</name>
</gene>
<dbReference type="PANTHER" id="PTHR10434:SF64">
    <property type="entry name" value="1-ACYL-SN-GLYCEROL-3-PHOSPHATE ACYLTRANSFERASE-RELATED"/>
    <property type="match status" value="1"/>
</dbReference>
<reference evidence="7 8" key="1">
    <citation type="submission" date="2019-07" db="EMBL/GenBank/DDBJ databases">
        <title>Rhodococcus cavernicolus sp. nov., isolated from a cave.</title>
        <authorList>
            <person name="Lee S.D."/>
        </authorList>
    </citation>
    <scope>NUCLEOTIDE SEQUENCE [LARGE SCALE GENOMIC DNA]</scope>
    <source>
        <strain evidence="7 8">C1-24</strain>
    </source>
</reference>
<protein>
    <submittedName>
        <fullName evidence="7">1-acyl-sn-glycerol-3-phosphate acyltransferase</fullName>
    </submittedName>
</protein>
<evidence type="ECO:0000256" key="2">
    <source>
        <dbReference type="ARBA" id="ARBA00022516"/>
    </source>
</evidence>
<dbReference type="InterPro" id="IPR002123">
    <property type="entry name" value="Plipid/glycerol_acylTrfase"/>
</dbReference>